<accession>A0A3G8LSI8</accession>
<evidence type="ECO:0000256" key="4">
    <source>
        <dbReference type="ARBA" id="ARBA00022475"/>
    </source>
</evidence>
<feature type="transmembrane region" description="Helical" evidence="8">
    <location>
        <begin position="266"/>
        <end position="286"/>
    </location>
</feature>
<dbReference type="InterPro" id="IPR038770">
    <property type="entry name" value="Na+/solute_symporter_sf"/>
</dbReference>
<feature type="transmembrane region" description="Helical" evidence="8">
    <location>
        <begin position="125"/>
        <end position="147"/>
    </location>
</feature>
<keyword evidence="6 8" id="KW-1133">Transmembrane helix</keyword>
<comment type="similarity">
    <text evidence="2">Belongs to the auxin efflux carrier (TC 2.A.69) family.</text>
</comment>
<dbReference type="GO" id="GO:0005886">
    <property type="term" value="C:plasma membrane"/>
    <property type="evidence" value="ECO:0007669"/>
    <property type="project" value="UniProtKB-SubCell"/>
</dbReference>
<protein>
    <submittedName>
        <fullName evidence="9">AEC family transporter</fullName>
    </submittedName>
</protein>
<feature type="transmembrane region" description="Helical" evidence="8">
    <location>
        <begin position="196"/>
        <end position="218"/>
    </location>
</feature>
<feature type="transmembrane region" description="Helical" evidence="8">
    <location>
        <begin position="230"/>
        <end position="254"/>
    </location>
</feature>
<evidence type="ECO:0000256" key="2">
    <source>
        <dbReference type="ARBA" id="ARBA00010145"/>
    </source>
</evidence>
<feature type="transmembrane region" description="Helical" evidence="8">
    <location>
        <begin position="298"/>
        <end position="318"/>
    </location>
</feature>
<dbReference type="KEGG" id="slj:EGC82_06895"/>
<proteinExistence type="inferred from homology"/>
<feature type="transmembrane region" description="Helical" evidence="8">
    <location>
        <begin position="38"/>
        <end position="57"/>
    </location>
</feature>
<dbReference type="PANTHER" id="PTHR36838">
    <property type="entry name" value="AUXIN EFFLUX CARRIER FAMILY PROTEIN"/>
    <property type="match status" value="1"/>
</dbReference>
<keyword evidence="3" id="KW-0813">Transport</keyword>
<keyword evidence="4" id="KW-1003">Cell membrane</keyword>
<dbReference type="PANTHER" id="PTHR36838:SF3">
    <property type="entry name" value="TRANSPORTER AUXIN EFFLUX CARRIER EC FAMILY"/>
    <property type="match status" value="1"/>
</dbReference>
<evidence type="ECO:0000313" key="9">
    <source>
        <dbReference type="EMBL" id="AZG72529.1"/>
    </source>
</evidence>
<feature type="transmembrane region" description="Helical" evidence="8">
    <location>
        <begin position="99"/>
        <end position="119"/>
    </location>
</feature>
<feature type="transmembrane region" description="Helical" evidence="8">
    <location>
        <begin position="168"/>
        <end position="190"/>
    </location>
</feature>
<name>A0A3G8LSI8_9GAMM</name>
<sequence>MSSILTPLIAVFIIMLLGSVVQKLRFLPADTDLILNQFVYYIAFPAILLIVLAETRIEDIIQWGFIGGFSLAMIITYALVIGVSLWCKPKQQAVAAMRALNATFGNTAFIGIPLLSLLFPDHKMALVAAAIASLLSVFMFAFALVSIELASRDKQSTDHAMVIMANALYKNPIVLGSLIGISLSALHITLPESLALVLHQVGNTSSPCALFAIGMVLAKALRHQSFAKMFSLGLIAELSLINLLKLIIQPFIAFGLLKLFGVEHDLLTMGVLLAALPTAASVYLLADRYQINANGSAQGILYGTLITFISLPIIEALLKHIA</sequence>
<evidence type="ECO:0000256" key="5">
    <source>
        <dbReference type="ARBA" id="ARBA00022692"/>
    </source>
</evidence>
<dbReference type="Pfam" id="PF03547">
    <property type="entry name" value="Mem_trans"/>
    <property type="match status" value="1"/>
</dbReference>
<reference evidence="10" key="1">
    <citation type="submission" date="2018-11" db="EMBL/GenBank/DDBJ databases">
        <title>Shewanella sp. M2.</title>
        <authorList>
            <person name="Hwang Y.J."/>
            <person name="Hwang C.Y."/>
        </authorList>
    </citation>
    <scope>NUCLEOTIDE SEQUENCE [LARGE SCALE GENOMIC DNA]</scope>
    <source>
        <strain evidence="10">LMG 19866</strain>
    </source>
</reference>
<dbReference type="RefSeq" id="WP_124730116.1">
    <property type="nucleotide sequence ID" value="NZ_CBCSKC010000001.1"/>
</dbReference>
<feature type="transmembrane region" description="Helical" evidence="8">
    <location>
        <begin position="63"/>
        <end position="87"/>
    </location>
</feature>
<keyword evidence="7 8" id="KW-0472">Membrane</keyword>
<dbReference type="InterPro" id="IPR004776">
    <property type="entry name" value="Mem_transp_PIN-like"/>
</dbReference>
<evidence type="ECO:0000256" key="6">
    <source>
        <dbReference type="ARBA" id="ARBA00022989"/>
    </source>
</evidence>
<dbReference type="EMBL" id="CP034015">
    <property type="protein sequence ID" value="AZG72529.1"/>
    <property type="molecule type" value="Genomic_DNA"/>
</dbReference>
<gene>
    <name evidence="9" type="ORF">EGC82_06895</name>
</gene>
<evidence type="ECO:0000256" key="1">
    <source>
        <dbReference type="ARBA" id="ARBA00004651"/>
    </source>
</evidence>
<evidence type="ECO:0000256" key="7">
    <source>
        <dbReference type="ARBA" id="ARBA00023136"/>
    </source>
</evidence>
<dbReference type="AlphaFoldDB" id="A0A3G8LSI8"/>
<keyword evidence="10" id="KW-1185">Reference proteome</keyword>
<evidence type="ECO:0000313" key="10">
    <source>
        <dbReference type="Proteomes" id="UP000278035"/>
    </source>
</evidence>
<dbReference type="OrthoDB" id="9810457at2"/>
<dbReference type="GO" id="GO:0055085">
    <property type="term" value="P:transmembrane transport"/>
    <property type="evidence" value="ECO:0007669"/>
    <property type="project" value="InterPro"/>
</dbReference>
<evidence type="ECO:0000256" key="3">
    <source>
        <dbReference type="ARBA" id="ARBA00022448"/>
    </source>
</evidence>
<dbReference type="Proteomes" id="UP000278035">
    <property type="component" value="Chromosome"/>
</dbReference>
<organism evidence="9 10">
    <name type="scientific">Shewanella livingstonensis</name>
    <dbReference type="NCBI Taxonomy" id="150120"/>
    <lineage>
        <taxon>Bacteria</taxon>
        <taxon>Pseudomonadati</taxon>
        <taxon>Pseudomonadota</taxon>
        <taxon>Gammaproteobacteria</taxon>
        <taxon>Alteromonadales</taxon>
        <taxon>Shewanellaceae</taxon>
        <taxon>Shewanella</taxon>
    </lineage>
</organism>
<evidence type="ECO:0000256" key="8">
    <source>
        <dbReference type="SAM" id="Phobius"/>
    </source>
</evidence>
<keyword evidence="5 8" id="KW-0812">Transmembrane</keyword>
<dbReference type="Gene3D" id="1.20.1530.20">
    <property type="match status" value="1"/>
</dbReference>
<feature type="transmembrane region" description="Helical" evidence="8">
    <location>
        <begin position="6"/>
        <end position="26"/>
    </location>
</feature>
<comment type="subcellular location">
    <subcellularLocation>
        <location evidence="1">Cell membrane</location>
        <topology evidence="1">Multi-pass membrane protein</topology>
    </subcellularLocation>
</comment>